<feature type="region of interest" description="Disordered" evidence="9">
    <location>
        <begin position="143"/>
        <end position="227"/>
    </location>
</feature>
<evidence type="ECO:0000256" key="9">
    <source>
        <dbReference type="SAM" id="MobiDB-lite"/>
    </source>
</evidence>
<evidence type="ECO:0000256" key="7">
    <source>
        <dbReference type="ARBA" id="ARBA00022833"/>
    </source>
</evidence>
<dbReference type="InterPro" id="IPR001841">
    <property type="entry name" value="Znf_RING"/>
</dbReference>
<feature type="compositionally biased region" description="Low complexity" evidence="9">
    <location>
        <begin position="481"/>
        <end position="491"/>
    </location>
</feature>
<proteinExistence type="predicted"/>
<feature type="compositionally biased region" description="Low complexity" evidence="9">
    <location>
        <begin position="437"/>
        <end position="449"/>
    </location>
</feature>
<dbReference type="Gene3D" id="3.30.40.10">
    <property type="entry name" value="Zinc/RING finger domain, C3HC4 (zinc finger)"/>
    <property type="match status" value="1"/>
</dbReference>
<feature type="compositionally biased region" description="Basic and acidic residues" evidence="9">
    <location>
        <begin position="394"/>
        <end position="405"/>
    </location>
</feature>
<evidence type="ECO:0000313" key="12">
    <source>
        <dbReference type="Proteomes" id="UP000756132"/>
    </source>
</evidence>
<comment type="catalytic activity">
    <reaction evidence="1">
        <text>S-ubiquitinyl-[E2 ubiquitin-conjugating enzyme]-L-cysteine + [acceptor protein]-L-lysine = [E2 ubiquitin-conjugating enzyme]-L-cysteine + N(6)-ubiquitinyl-[acceptor protein]-L-lysine.</text>
        <dbReference type="EC" id="2.3.2.27"/>
    </reaction>
</comment>
<evidence type="ECO:0000259" key="10">
    <source>
        <dbReference type="PROSITE" id="PS50089"/>
    </source>
</evidence>
<evidence type="ECO:0000256" key="6">
    <source>
        <dbReference type="ARBA" id="ARBA00022786"/>
    </source>
</evidence>
<dbReference type="GO" id="GO:0016567">
    <property type="term" value="P:protein ubiquitination"/>
    <property type="evidence" value="ECO:0007669"/>
    <property type="project" value="UniProtKB-ARBA"/>
</dbReference>
<dbReference type="KEGG" id="ffu:CLAFUR5_02914"/>
<dbReference type="PROSITE" id="PS50089">
    <property type="entry name" value="ZF_RING_2"/>
    <property type="match status" value="1"/>
</dbReference>
<name>A0A9Q8P4M6_PASFU</name>
<dbReference type="EC" id="2.3.2.27" evidence="2"/>
<dbReference type="RefSeq" id="XP_047757489.1">
    <property type="nucleotide sequence ID" value="XM_047902062.1"/>
</dbReference>
<dbReference type="AlphaFoldDB" id="A0A9Q8P4M6"/>
<keyword evidence="7" id="KW-0862">Zinc</keyword>
<evidence type="ECO:0000256" key="5">
    <source>
        <dbReference type="ARBA" id="ARBA00022771"/>
    </source>
</evidence>
<keyword evidence="4" id="KW-0479">Metal-binding</keyword>
<evidence type="ECO:0000256" key="1">
    <source>
        <dbReference type="ARBA" id="ARBA00000900"/>
    </source>
</evidence>
<reference evidence="11" key="1">
    <citation type="submission" date="2021-12" db="EMBL/GenBank/DDBJ databases">
        <authorList>
            <person name="Zaccaron A."/>
            <person name="Stergiopoulos I."/>
        </authorList>
    </citation>
    <scope>NUCLEOTIDE SEQUENCE</scope>
    <source>
        <strain evidence="11">Race5_Kim</strain>
    </source>
</reference>
<dbReference type="EMBL" id="CP090164">
    <property type="protein sequence ID" value="UJO13123.1"/>
    <property type="molecule type" value="Genomic_DNA"/>
</dbReference>
<dbReference type="GO" id="GO:0008270">
    <property type="term" value="F:zinc ion binding"/>
    <property type="evidence" value="ECO:0007669"/>
    <property type="project" value="UniProtKB-KW"/>
</dbReference>
<dbReference type="OrthoDB" id="8062037at2759"/>
<keyword evidence="3" id="KW-0808">Transferase</keyword>
<organism evidence="11 12">
    <name type="scientific">Passalora fulva</name>
    <name type="common">Tomato leaf mold</name>
    <name type="synonym">Cladosporium fulvum</name>
    <dbReference type="NCBI Taxonomy" id="5499"/>
    <lineage>
        <taxon>Eukaryota</taxon>
        <taxon>Fungi</taxon>
        <taxon>Dikarya</taxon>
        <taxon>Ascomycota</taxon>
        <taxon>Pezizomycotina</taxon>
        <taxon>Dothideomycetes</taxon>
        <taxon>Dothideomycetidae</taxon>
        <taxon>Mycosphaerellales</taxon>
        <taxon>Mycosphaerellaceae</taxon>
        <taxon>Fulvia</taxon>
    </lineage>
</organism>
<dbReference type="Pfam" id="PF13639">
    <property type="entry name" value="zf-RING_2"/>
    <property type="match status" value="1"/>
</dbReference>
<dbReference type="PANTHER" id="PTHR45931:SF3">
    <property type="entry name" value="RING ZINC FINGER-CONTAINING PROTEIN"/>
    <property type="match status" value="1"/>
</dbReference>
<dbReference type="GO" id="GO:0061630">
    <property type="term" value="F:ubiquitin protein ligase activity"/>
    <property type="evidence" value="ECO:0007669"/>
    <property type="project" value="UniProtKB-EC"/>
</dbReference>
<feature type="domain" description="RING-type" evidence="10">
    <location>
        <begin position="348"/>
        <end position="389"/>
    </location>
</feature>
<dbReference type="SMART" id="SM00184">
    <property type="entry name" value="RING"/>
    <property type="match status" value="1"/>
</dbReference>
<dbReference type="FunFam" id="3.30.40.10:FF:000127">
    <property type="entry name" value="E3 ubiquitin-protein ligase RNF181"/>
    <property type="match status" value="1"/>
</dbReference>
<sequence length="508" mass="54058">MDRTQSPQQPPQQRELVFCHQCENEWYRDEHGIICPECQGDFVEIIEADHDPRQDDEMPELEPQFPGHDHEWYARNAPDPDEGDIDDLHWEGNAPGGPPGGRLTGTLTRNIRLGGPAGQQGGQAGGGLMGMLGPILQGALGGVLNPAQHQGQGHNHGFGQERGTPGAEGDGGQQPPESPPADEQRGNGGTFTRHAHGPGYSFTITTSSGGNLFPRDANNPQPHQHQPDNLERLMAQMFANIGAGPRMHGQAPGGAFMGMGMAGGPAGGGMGGGPMMFGDIFQLLGMAHGGAHGDAVYSQEALDRVITQLMEQHQSGNAPGPATAEAIENLPKKQISTKDLDEQGEANCSICMDAAEIGSTVTELPCHHWFHFDCIKSWLTEHDTCPHCRQGIMPKDESARSDRPRQSSQAPLHDMHSPDYQRAPSVPGGYPFPRQNSSGAEGSSRGSGSQENPFRVSESPERTRSGDAAGGLFGRMRQAFNPGGSNNNPSNTDSEGRGTHGSNPSSGN</sequence>
<dbReference type="PANTHER" id="PTHR45931">
    <property type="entry name" value="SI:CH211-59O9.10"/>
    <property type="match status" value="1"/>
</dbReference>
<dbReference type="GO" id="GO:0006511">
    <property type="term" value="P:ubiquitin-dependent protein catabolic process"/>
    <property type="evidence" value="ECO:0007669"/>
    <property type="project" value="TreeGrafter"/>
</dbReference>
<keyword evidence="5 8" id="KW-0863">Zinc-finger</keyword>
<dbReference type="SUPFAM" id="SSF57850">
    <property type="entry name" value="RING/U-box"/>
    <property type="match status" value="1"/>
</dbReference>
<evidence type="ECO:0000256" key="2">
    <source>
        <dbReference type="ARBA" id="ARBA00012483"/>
    </source>
</evidence>
<evidence type="ECO:0000313" key="11">
    <source>
        <dbReference type="EMBL" id="UJO13123.1"/>
    </source>
</evidence>
<evidence type="ECO:0000256" key="8">
    <source>
        <dbReference type="PROSITE-ProRule" id="PRU00175"/>
    </source>
</evidence>
<evidence type="ECO:0000256" key="3">
    <source>
        <dbReference type="ARBA" id="ARBA00022679"/>
    </source>
</evidence>
<feature type="compositionally biased region" description="Low complexity" evidence="9">
    <location>
        <begin position="148"/>
        <end position="158"/>
    </location>
</feature>
<dbReference type="InterPro" id="IPR051834">
    <property type="entry name" value="RING_finger_E3_ligase"/>
</dbReference>
<dbReference type="GeneID" id="71982792"/>
<dbReference type="Proteomes" id="UP000756132">
    <property type="component" value="Chromosome 2"/>
</dbReference>
<feature type="region of interest" description="Disordered" evidence="9">
    <location>
        <begin position="392"/>
        <end position="508"/>
    </location>
</feature>
<gene>
    <name evidence="11" type="ORF">CLAFUR5_02914</name>
</gene>
<dbReference type="OMA" id="GDRMFCH"/>
<dbReference type="GO" id="GO:0005634">
    <property type="term" value="C:nucleus"/>
    <property type="evidence" value="ECO:0007669"/>
    <property type="project" value="TreeGrafter"/>
</dbReference>
<dbReference type="InterPro" id="IPR013083">
    <property type="entry name" value="Znf_RING/FYVE/PHD"/>
</dbReference>
<evidence type="ECO:0000256" key="4">
    <source>
        <dbReference type="ARBA" id="ARBA00022723"/>
    </source>
</evidence>
<keyword evidence="6" id="KW-0833">Ubl conjugation pathway</keyword>
<protein>
    <recommendedName>
        <fullName evidence="2">RING-type E3 ubiquitin transferase</fullName>
        <ecNumber evidence="2">2.3.2.27</ecNumber>
    </recommendedName>
</protein>
<reference evidence="11" key="2">
    <citation type="journal article" date="2022" name="Microb. Genom.">
        <title>A chromosome-scale genome assembly of the tomato pathogen Cladosporium fulvum reveals a compartmentalized genome architecture and the presence of a dispensable chromosome.</title>
        <authorList>
            <person name="Zaccaron A.Z."/>
            <person name="Chen L.H."/>
            <person name="Samaras A."/>
            <person name="Stergiopoulos I."/>
        </authorList>
    </citation>
    <scope>NUCLEOTIDE SEQUENCE</scope>
    <source>
        <strain evidence="11">Race5_Kim</strain>
    </source>
</reference>
<accession>A0A9Q8P4M6</accession>
<keyword evidence="12" id="KW-1185">Reference proteome</keyword>